<name>A0A1Q2SL10_9GAMM</name>
<dbReference type="EMBL" id="AP014836">
    <property type="protein sequence ID" value="BAW79804.1"/>
    <property type="molecule type" value="Genomic_DNA"/>
</dbReference>
<feature type="transmembrane region" description="Helical" evidence="3">
    <location>
        <begin position="232"/>
        <end position="256"/>
    </location>
</feature>
<organism evidence="4 5">
    <name type="scientific">Candidatus Nitrosoglobus terrae</name>
    <dbReference type="NCBI Taxonomy" id="1630141"/>
    <lineage>
        <taxon>Bacteria</taxon>
        <taxon>Pseudomonadati</taxon>
        <taxon>Pseudomonadota</taxon>
        <taxon>Gammaproteobacteria</taxon>
        <taxon>Chromatiales</taxon>
        <taxon>Chromatiaceae</taxon>
        <taxon>Candidatus Nitrosoglobus</taxon>
    </lineage>
</organism>
<dbReference type="RefSeq" id="WP_096526421.1">
    <property type="nucleotide sequence ID" value="NZ_AP014836.1"/>
</dbReference>
<gene>
    <name evidence="4" type="ORF">TAO_0434</name>
</gene>
<dbReference type="KEGG" id="ntt:TAO_0434"/>
<dbReference type="InterPro" id="IPR034804">
    <property type="entry name" value="SQR/QFR_C/D"/>
</dbReference>
<feature type="transmembrane region" description="Helical" evidence="3">
    <location>
        <begin position="20"/>
        <end position="40"/>
    </location>
</feature>
<evidence type="ECO:0000256" key="3">
    <source>
        <dbReference type="SAM" id="Phobius"/>
    </source>
</evidence>
<dbReference type="Proteomes" id="UP000243679">
    <property type="component" value="Chromosome"/>
</dbReference>
<dbReference type="GO" id="GO:0016020">
    <property type="term" value="C:membrane"/>
    <property type="evidence" value="ECO:0007669"/>
    <property type="project" value="InterPro"/>
</dbReference>
<keyword evidence="2 3" id="KW-1133">Transmembrane helix</keyword>
<feature type="transmembrane region" description="Helical" evidence="3">
    <location>
        <begin position="199"/>
        <end position="220"/>
    </location>
</feature>
<dbReference type="OrthoDB" id="6868340at2"/>
<feature type="transmembrane region" description="Helical" evidence="3">
    <location>
        <begin position="115"/>
        <end position="135"/>
    </location>
</feature>
<keyword evidence="3" id="KW-0472">Membrane</keyword>
<feature type="transmembrane region" description="Helical" evidence="3">
    <location>
        <begin position="52"/>
        <end position="75"/>
    </location>
</feature>
<dbReference type="AlphaFoldDB" id="A0A1Q2SL10"/>
<protein>
    <submittedName>
        <fullName evidence="4">Hypothetical conserved protein</fullName>
    </submittedName>
</protein>
<feature type="transmembrane region" description="Helical" evidence="3">
    <location>
        <begin position="87"/>
        <end position="109"/>
    </location>
</feature>
<reference evidence="4 5" key="1">
    <citation type="journal article" date="2017" name="ISME J.">
        <title>An acid-tolerant ammonia-oxidizing ?-proteobacterium from soil.</title>
        <authorList>
            <person name="Hayatsu M."/>
            <person name="Tago K."/>
            <person name="Uchiyama I."/>
            <person name="Toyoda A."/>
            <person name="Wang Y."/>
            <person name="Shimomura Y."/>
            <person name="Okubo T."/>
            <person name="Kurisu F."/>
            <person name="Hirono Y."/>
            <person name="Nonaka K."/>
            <person name="Akiyama H."/>
            <person name="Itoh T."/>
            <person name="Takami H."/>
        </authorList>
    </citation>
    <scope>NUCLEOTIDE SEQUENCE [LARGE SCALE GENOMIC DNA]</scope>
    <source>
        <strain evidence="4 5">TAO100</strain>
    </source>
</reference>
<proteinExistence type="predicted"/>
<evidence type="ECO:0000256" key="2">
    <source>
        <dbReference type="ARBA" id="ARBA00022989"/>
    </source>
</evidence>
<accession>A0A1Q2SL10</accession>
<evidence type="ECO:0000256" key="1">
    <source>
        <dbReference type="ARBA" id="ARBA00022692"/>
    </source>
</evidence>
<sequence>MNERVLASLSKKELSIPSGLLELTPAFTVIIYPHFLHVFHHAVGAADSSTPIMFPLAILSLLATIMVPVTGIIFAWKFSSTASTRRLAYASVLSPALYTLLGTTAYMLHSPIPDEWIWTLLWIGFSWLALTKANLETSEIENVPHRPRITRWRTIHGIGATIAVIFIFFHLTNHFFGLFGAHLHDQIRKAGEIVYQSTFGEPILVALFLFMAGSGLRLIWHWSAARQDFYRTFQLAAGAFLFVFLMSHMTAVFILARTYLDITPDWIWATGGKAGIIHDPWNIRLLPYYLLSVFFALTHLASGTRVVLLHQGTEPSFANRLWIISTVVSLAIAAIIIAAVTGVRVSI</sequence>
<evidence type="ECO:0000313" key="5">
    <source>
        <dbReference type="Proteomes" id="UP000243679"/>
    </source>
</evidence>
<keyword evidence="1 3" id="KW-0812">Transmembrane</keyword>
<feature type="transmembrane region" description="Helical" evidence="3">
    <location>
        <begin position="155"/>
        <end position="179"/>
    </location>
</feature>
<feature type="transmembrane region" description="Helical" evidence="3">
    <location>
        <begin position="321"/>
        <end position="343"/>
    </location>
</feature>
<keyword evidence="5" id="KW-1185">Reference proteome</keyword>
<evidence type="ECO:0000313" key="4">
    <source>
        <dbReference type="EMBL" id="BAW79804.1"/>
    </source>
</evidence>
<dbReference type="SUPFAM" id="SSF81343">
    <property type="entry name" value="Fumarate reductase respiratory complex transmembrane subunits"/>
    <property type="match status" value="1"/>
</dbReference>
<feature type="transmembrane region" description="Helical" evidence="3">
    <location>
        <begin position="288"/>
        <end position="309"/>
    </location>
</feature>